<keyword evidence="3" id="KW-1185">Reference proteome</keyword>
<dbReference type="InterPro" id="IPR036397">
    <property type="entry name" value="RNaseH_sf"/>
</dbReference>
<dbReference type="SUPFAM" id="SSF53098">
    <property type="entry name" value="Ribonuclease H-like"/>
    <property type="match status" value="1"/>
</dbReference>
<organism evidence="2 3">
    <name type="scientific">Littorina saxatilis</name>
    <dbReference type="NCBI Taxonomy" id="31220"/>
    <lineage>
        <taxon>Eukaryota</taxon>
        <taxon>Metazoa</taxon>
        <taxon>Spiralia</taxon>
        <taxon>Lophotrochozoa</taxon>
        <taxon>Mollusca</taxon>
        <taxon>Gastropoda</taxon>
        <taxon>Caenogastropoda</taxon>
        <taxon>Littorinimorpha</taxon>
        <taxon>Littorinoidea</taxon>
        <taxon>Littorinidae</taxon>
        <taxon>Littorina</taxon>
    </lineage>
</organism>
<evidence type="ECO:0000313" key="2">
    <source>
        <dbReference type="EMBL" id="KAK7110698.1"/>
    </source>
</evidence>
<dbReference type="EMBL" id="JBAMIC010000003">
    <property type="protein sequence ID" value="KAK7110698.1"/>
    <property type="molecule type" value="Genomic_DNA"/>
</dbReference>
<dbReference type="CDD" id="cd09276">
    <property type="entry name" value="Rnase_HI_RT_non_LTR"/>
    <property type="match status" value="1"/>
</dbReference>
<proteinExistence type="predicted"/>
<evidence type="ECO:0000259" key="1">
    <source>
        <dbReference type="PROSITE" id="PS50879"/>
    </source>
</evidence>
<reference evidence="2 3" key="1">
    <citation type="submission" date="2024-02" db="EMBL/GenBank/DDBJ databases">
        <title>Chromosome-scale genome assembly of the rough periwinkle Littorina saxatilis.</title>
        <authorList>
            <person name="De Jode A."/>
            <person name="Faria R."/>
            <person name="Formenti G."/>
            <person name="Sims Y."/>
            <person name="Smith T.P."/>
            <person name="Tracey A."/>
            <person name="Wood J.M.D."/>
            <person name="Zagrodzka Z.B."/>
            <person name="Johannesson K."/>
            <person name="Butlin R.K."/>
            <person name="Leder E.H."/>
        </authorList>
    </citation>
    <scope>NUCLEOTIDE SEQUENCE [LARGE SCALE GENOMIC DNA]</scope>
    <source>
        <strain evidence="2">Snail1</strain>
        <tissue evidence="2">Muscle</tissue>
    </source>
</reference>
<dbReference type="Proteomes" id="UP001374579">
    <property type="component" value="Unassembled WGS sequence"/>
</dbReference>
<sequence>MTVPQIAPKDCQSDHARRSLTLAMIADQYPCESWIHVHTDGSATYAVDNGGAGVYASFPEGHTTTTNIPTGKHCSDYSAEIQALVQATSIIQDSFSECLQAVFLTDALSVLEALAGGKLSHLMGKLHNVEQQRRVVLQWLPAHCGIRGNERADKLAKLGAQGDQTDNTVSFMEKKTLIKAVFRPQKRKDDYHLLTRHEQVVLMRLCTGHNRLNAHMSQKMKLVPSPTCSCGLEDKTTEHILQRCTILKSLRKTMWLTAVSLHCKLYGGKEDLEKTASFVSLSGLTI</sequence>
<accession>A0AAN9BSH9</accession>
<dbReference type="GO" id="GO:0003676">
    <property type="term" value="F:nucleic acid binding"/>
    <property type="evidence" value="ECO:0007669"/>
    <property type="project" value="InterPro"/>
</dbReference>
<dbReference type="Gene3D" id="3.30.420.10">
    <property type="entry name" value="Ribonuclease H-like superfamily/Ribonuclease H"/>
    <property type="match status" value="1"/>
</dbReference>
<evidence type="ECO:0000313" key="3">
    <source>
        <dbReference type="Proteomes" id="UP001374579"/>
    </source>
</evidence>
<dbReference type="GO" id="GO:0004523">
    <property type="term" value="F:RNA-DNA hybrid ribonuclease activity"/>
    <property type="evidence" value="ECO:0007669"/>
    <property type="project" value="InterPro"/>
</dbReference>
<dbReference type="InterPro" id="IPR002156">
    <property type="entry name" value="RNaseH_domain"/>
</dbReference>
<feature type="domain" description="RNase H type-1" evidence="1">
    <location>
        <begin position="31"/>
        <end position="161"/>
    </location>
</feature>
<comment type="caution">
    <text evidence="2">The sequence shown here is derived from an EMBL/GenBank/DDBJ whole genome shotgun (WGS) entry which is preliminary data.</text>
</comment>
<dbReference type="PROSITE" id="PS50879">
    <property type="entry name" value="RNASE_H_1"/>
    <property type="match status" value="1"/>
</dbReference>
<dbReference type="AlphaFoldDB" id="A0AAN9BSH9"/>
<protein>
    <recommendedName>
        <fullName evidence="1">RNase H type-1 domain-containing protein</fullName>
    </recommendedName>
</protein>
<dbReference type="Pfam" id="PF00075">
    <property type="entry name" value="RNase_H"/>
    <property type="match status" value="1"/>
</dbReference>
<name>A0AAN9BSH9_9CAEN</name>
<gene>
    <name evidence="2" type="ORF">V1264_014529</name>
</gene>
<dbReference type="InterPro" id="IPR012337">
    <property type="entry name" value="RNaseH-like_sf"/>
</dbReference>